<dbReference type="AlphaFoldDB" id="A0A0A9CGI3"/>
<reference evidence="2" key="2">
    <citation type="journal article" date="2015" name="Data Brief">
        <title>Shoot transcriptome of the giant reed, Arundo donax.</title>
        <authorList>
            <person name="Barrero R.A."/>
            <person name="Guerrero F.D."/>
            <person name="Moolhuijzen P."/>
            <person name="Goolsby J.A."/>
            <person name="Tidwell J."/>
            <person name="Bellgard S.E."/>
            <person name="Bellgard M.I."/>
        </authorList>
    </citation>
    <scope>NUCLEOTIDE SEQUENCE</scope>
    <source>
        <tissue evidence="2">Shoot tissue taken approximately 20 cm above the soil surface</tissue>
    </source>
</reference>
<dbReference type="EMBL" id="GBRH01224332">
    <property type="protein sequence ID" value="JAD73563.1"/>
    <property type="molecule type" value="Transcribed_RNA"/>
</dbReference>
<proteinExistence type="predicted"/>
<feature type="region of interest" description="Disordered" evidence="1">
    <location>
        <begin position="1"/>
        <end position="24"/>
    </location>
</feature>
<evidence type="ECO:0000313" key="2">
    <source>
        <dbReference type="EMBL" id="JAD73563.1"/>
    </source>
</evidence>
<feature type="region of interest" description="Disordered" evidence="1">
    <location>
        <begin position="42"/>
        <end position="66"/>
    </location>
</feature>
<sequence>MPAVVPRRLTSEPGTLNGDQQQRQGLRFRRGICRSGQQALGYGSAGMAVPQPPMATPEPMALGNGKARPEKCVRLFGVDLVVPNPGSAA</sequence>
<accession>A0A0A9CGI3</accession>
<reference evidence="2" key="1">
    <citation type="submission" date="2014-09" db="EMBL/GenBank/DDBJ databases">
        <authorList>
            <person name="Magalhaes I.L.F."/>
            <person name="Oliveira U."/>
            <person name="Santos F.R."/>
            <person name="Vidigal T.H.D.A."/>
            <person name="Brescovit A.D."/>
            <person name="Santos A.J."/>
        </authorList>
    </citation>
    <scope>NUCLEOTIDE SEQUENCE</scope>
    <source>
        <tissue evidence="2">Shoot tissue taken approximately 20 cm above the soil surface</tissue>
    </source>
</reference>
<organism evidence="2">
    <name type="scientific">Arundo donax</name>
    <name type="common">Giant reed</name>
    <name type="synonym">Donax arundinaceus</name>
    <dbReference type="NCBI Taxonomy" id="35708"/>
    <lineage>
        <taxon>Eukaryota</taxon>
        <taxon>Viridiplantae</taxon>
        <taxon>Streptophyta</taxon>
        <taxon>Embryophyta</taxon>
        <taxon>Tracheophyta</taxon>
        <taxon>Spermatophyta</taxon>
        <taxon>Magnoliopsida</taxon>
        <taxon>Liliopsida</taxon>
        <taxon>Poales</taxon>
        <taxon>Poaceae</taxon>
        <taxon>PACMAD clade</taxon>
        <taxon>Arundinoideae</taxon>
        <taxon>Arundineae</taxon>
        <taxon>Arundo</taxon>
    </lineage>
</organism>
<evidence type="ECO:0000256" key="1">
    <source>
        <dbReference type="SAM" id="MobiDB-lite"/>
    </source>
</evidence>
<protein>
    <submittedName>
        <fullName evidence="2">Uncharacterized protein</fullName>
    </submittedName>
</protein>
<name>A0A0A9CGI3_ARUDO</name>